<feature type="transmembrane region" description="Helical" evidence="2">
    <location>
        <begin position="223"/>
        <end position="243"/>
    </location>
</feature>
<sequence>MAMATSFASRARGVAFGISGLDEATSNPLPGAEDQLAFAITTSIAFALIVWEYITLLPYEIRLYRKPVWDTIPPYAFITLRYSSIVATMPMLFLSSVKSSNCQVSASLSQVAVIIVVASSAIIFIFRTFLLWADNRIVRGTLCGLGVVLVACWIALATQFQAITGPTPPFGSNCHILPTVPWLPVGNAAATVFFLTLLILSLLKMRYHDRRDSLVAYRIYRAYICYLVGIAVTSATALVLQSVSPPSSALSLCTASLALVFTATLSTRAFRNFMLARVLETEGRDGLPYPSTSPIISHASEARYAHRPPTSPRFTTATAAAANFKPLPIEPRPRMASLAAPLNPNPNPKLSPYTTFPSPPSSQTGHSPFSAPPPLPPPPLPATAPSPTSVSYTARSVISSSPSNSAFSALSPPPQPPAPPYSRSEISSSPSSSAFSASSPPQTLAPLRRGMVRNDRTREPPKSAWSDT</sequence>
<dbReference type="Proteomes" id="UP001219525">
    <property type="component" value="Unassembled WGS sequence"/>
</dbReference>
<feature type="compositionally biased region" description="Pro residues" evidence="1">
    <location>
        <begin position="411"/>
        <end position="420"/>
    </location>
</feature>
<feature type="compositionally biased region" description="Low complexity" evidence="1">
    <location>
        <begin position="421"/>
        <end position="441"/>
    </location>
</feature>
<keyword evidence="4" id="KW-1185">Reference proteome</keyword>
<organism evidence="3 4">
    <name type="scientific">Mycena pura</name>
    <dbReference type="NCBI Taxonomy" id="153505"/>
    <lineage>
        <taxon>Eukaryota</taxon>
        <taxon>Fungi</taxon>
        <taxon>Dikarya</taxon>
        <taxon>Basidiomycota</taxon>
        <taxon>Agaricomycotina</taxon>
        <taxon>Agaricomycetes</taxon>
        <taxon>Agaricomycetidae</taxon>
        <taxon>Agaricales</taxon>
        <taxon>Marasmiineae</taxon>
        <taxon>Mycenaceae</taxon>
        <taxon>Mycena</taxon>
    </lineage>
</organism>
<feature type="transmembrane region" description="Helical" evidence="2">
    <location>
        <begin position="36"/>
        <end position="54"/>
    </location>
</feature>
<keyword evidence="2" id="KW-0472">Membrane</keyword>
<feature type="compositionally biased region" description="Pro residues" evidence="1">
    <location>
        <begin position="370"/>
        <end position="384"/>
    </location>
</feature>
<feature type="transmembrane region" description="Helical" evidence="2">
    <location>
        <begin position="182"/>
        <end position="203"/>
    </location>
</feature>
<evidence type="ECO:0000313" key="4">
    <source>
        <dbReference type="Proteomes" id="UP001219525"/>
    </source>
</evidence>
<feature type="compositionally biased region" description="Basic and acidic residues" evidence="1">
    <location>
        <begin position="452"/>
        <end position="461"/>
    </location>
</feature>
<feature type="compositionally biased region" description="Low complexity" evidence="1">
    <location>
        <begin position="385"/>
        <end position="410"/>
    </location>
</feature>
<feature type="region of interest" description="Disordered" evidence="1">
    <location>
        <begin position="336"/>
        <end position="468"/>
    </location>
</feature>
<gene>
    <name evidence="3" type="ORF">GGX14DRAFT_16182</name>
</gene>
<reference evidence="3" key="1">
    <citation type="submission" date="2023-03" db="EMBL/GenBank/DDBJ databases">
        <title>Massive genome expansion in bonnet fungi (Mycena s.s.) driven by repeated elements and novel gene families across ecological guilds.</title>
        <authorList>
            <consortium name="Lawrence Berkeley National Laboratory"/>
            <person name="Harder C.B."/>
            <person name="Miyauchi S."/>
            <person name="Viragh M."/>
            <person name="Kuo A."/>
            <person name="Thoen E."/>
            <person name="Andreopoulos B."/>
            <person name="Lu D."/>
            <person name="Skrede I."/>
            <person name="Drula E."/>
            <person name="Henrissat B."/>
            <person name="Morin E."/>
            <person name="Kohler A."/>
            <person name="Barry K."/>
            <person name="LaButti K."/>
            <person name="Morin E."/>
            <person name="Salamov A."/>
            <person name="Lipzen A."/>
            <person name="Mereny Z."/>
            <person name="Hegedus B."/>
            <person name="Baldrian P."/>
            <person name="Stursova M."/>
            <person name="Weitz H."/>
            <person name="Taylor A."/>
            <person name="Grigoriev I.V."/>
            <person name="Nagy L.G."/>
            <person name="Martin F."/>
            <person name="Kauserud H."/>
        </authorList>
    </citation>
    <scope>NUCLEOTIDE SEQUENCE</scope>
    <source>
        <strain evidence="3">9144</strain>
    </source>
</reference>
<feature type="transmembrane region" description="Helical" evidence="2">
    <location>
        <begin position="142"/>
        <end position="162"/>
    </location>
</feature>
<proteinExistence type="predicted"/>
<keyword evidence="2" id="KW-1133">Transmembrane helix</keyword>
<dbReference type="AlphaFoldDB" id="A0AAD6Y0I0"/>
<feature type="transmembrane region" description="Helical" evidence="2">
    <location>
        <begin position="75"/>
        <end position="95"/>
    </location>
</feature>
<evidence type="ECO:0000313" key="3">
    <source>
        <dbReference type="EMBL" id="KAJ7193487.1"/>
    </source>
</evidence>
<dbReference type="EMBL" id="JARJCW010000108">
    <property type="protein sequence ID" value="KAJ7193487.1"/>
    <property type="molecule type" value="Genomic_DNA"/>
</dbReference>
<evidence type="ECO:0000256" key="1">
    <source>
        <dbReference type="SAM" id="MobiDB-lite"/>
    </source>
</evidence>
<name>A0AAD6Y0I0_9AGAR</name>
<feature type="compositionally biased region" description="Low complexity" evidence="1">
    <location>
        <begin position="350"/>
        <end position="369"/>
    </location>
</feature>
<comment type="caution">
    <text evidence="3">The sequence shown here is derived from an EMBL/GenBank/DDBJ whole genome shotgun (WGS) entry which is preliminary data.</text>
</comment>
<keyword evidence="2" id="KW-0812">Transmembrane</keyword>
<feature type="transmembrane region" description="Helical" evidence="2">
    <location>
        <begin position="107"/>
        <end position="130"/>
    </location>
</feature>
<evidence type="ECO:0000256" key="2">
    <source>
        <dbReference type="SAM" id="Phobius"/>
    </source>
</evidence>
<feature type="transmembrane region" description="Helical" evidence="2">
    <location>
        <begin position="249"/>
        <end position="270"/>
    </location>
</feature>
<accession>A0AAD6Y0I0</accession>
<protein>
    <submittedName>
        <fullName evidence="3">Uncharacterized protein</fullName>
    </submittedName>
</protein>